<dbReference type="PROSITE" id="PS51257">
    <property type="entry name" value="PROKAR_LIPOPROTEIN"/>
    <property type="match status" value="1"/>
</dbReference>
<sequence>MRNFVPMILLCAGFASCTQPTTSDKMVTDSTTHEALAETQDTVHTSQNSLDWTGTYEGTIPCADCPGIKTTIILHDDETFQVTSEYLDRDLKVEDTGKLMWHDHGSVIHLTGKETDIKLKVGENQLFQLDQDGRMITGDLAENYIYKKKDK</sequence>
<dbReference type="Pfam" id="PF04170">
    <property type="entry name" value="NlpE"/>
    <property type="match status" value="1"/>
</dbReference>
<comment type="caution">
    <text evidence="1">The sequence shown here is derived from an EMBL/GenBank/DDBJ whole genome shotgun (WGS) entry which is preliminary data.</text>
</comment>
<evidence type="ECO:0000313" key="1">
    <source>
        <dbReference type="EMBL" id="MFD2550012.1"/>
    </source>
</evidence>
<dbReference type="Gene3D" id="2.40.128.640">
    <property type="match status" value="1"/>
</dbReference>
<dbReference type="InterPro" id="IPR007298">
    <property type="entry name" value="Cu-R_lipoprotein_NlpE"/>
</dbReference>
<dbReference type="EMBL" id="JBHULR010000021">
    <property type="protein sequence ID" value="MFD2550012.1"/>
    <property type="molecule type" value="Genomic_DNA"/>
</dbReference>
<dbReference type="RefSeq" id="WP_380906423.1">
    <property type="nucleotide sequence ID" value="NZ_JBHUEG010000018.1"/>
</dbReference>
<dbReference type="Proteomes" id="UP001597545">
    <property type="component" value="Unassembled WGS sequence"/>
</dbReference>
<accession>A0ABW5KMP6</accession>
<reference evidence="2" key="1">
    <citation type="journal article" date="2019" name="Int. J. Syst. Evol. Microbiol.">
        <title>The Global Catalogue of Microorganisms (GCM) 10K type strain sequencing project: providing services to taxonomists for standard genome sequencing and annotation.</title>
        <authorList>
            <consortium name="The Broad Institute Genomics Platform"/>
            <consortium name="The Broad Institute Genome Sequencing Center for Infectious Disease"/>
            <person name="Wu L."/>
            <person name="Ma J."/>
        </authorList>
    </citation>
    <scope>NUCLEOTIDE SEQUENCE [LARGE SCALE GENOMIC DNA]</scope>
    <source>
        <strain evidence="2">KCTC 42662</strain>
    </source>
</reference>
<name>A0ABW5KMP6_9SPHI</name>
<evidence type="ECO:0000313" key="2">
    <source>
        <dbReference type="Proteomes" id="UP001597545"/>
    </source>
</evidence>
<organism evidence="1 2">
    <name type="scientific">Sphingobacterium suaedae</name>
    <dbReference type="NCBI Taxonomy" id="1686402"/>
    <lineage>
        <taxon>Bacteria</taxon>
        <taxon>Pseudomonadati</taxon>
        <taxon>Bacteroidota</taxon>
        <taxon>Sphingobacteriia</taxon>
        <taxon>Sphingobacteriales</taxon>
        <taxon>Sphingobacteriaceae</taxon>
        <taxon>Sphingobacterium</taxon>
    </lineage>
</organism>
<keyword evidence="2" id="KW-1185">Reference proteome</keyword>
<gene>
    <name evidence="1" type="ORF">ACFSR5_20365</name>
</gene>
<protein>
    <submittedName>
        <fullName evidence="1">Copper resistance protein NlpE</fullName>
    </submittedName>
</protein>
<proteinExistence type="predicted"/>